<dbReference type="AlphaFoldDB" id="A0A2G2UYW4"/>
<evidence type="ECO:0000313" key="3">
    <source>
        <dbReference type="Proteomes" id="UP000222542"/>
    </source>
</evidence>
<feature type="region of interest" description="Disordered" evidence="1">
    <location>
        <begin position="1"/>
        <end position="72"/>
    </location>
</feature>
<dbReference type="Proteomes" id="UP000222542">
    <property type="component" value="Unassembled WGS sequence"/>
</dbReference>
<name>A0A2G2UYW4_CAPAN</name>
<sequence>MESWPSTKAFHLNRAGDHRGPAPLGSSPEQGGSSYGQRAFGGQMQGTGPTLGQNNPMPGGDQSFPQMDQRGNIQGGEQRTYAASGTMGTDQVSCCFPPF</sequence>
<comment type="caution">
    <text evidence="2">The sequence shown here is derived from an EMBL/GenBank/DDBJ whole genome shotgun (WGS) entry which is preliminary data.</text>
</comment>
<dbReference type="STRING" id="4072.A0A2G2UYW4"/>
<protein>
    <submittedName>
        <fullName evidence="2">Uncharacterized protein</fullName>
    </submittedName>
</protein>
<reference evidence="2 3" key="2">
    <citation type="journal article" date="2017" name="Genome Biol.">
        <title>New reference genome sequences of hot pepper reveal the massive evolution of plant disease-resistance genes by retroduplication.</title>
        <authorList>
            <person name="Kim S."/>
            <person name="Park J."/>
            <person name="Yeom S.I."/>
            <person name="Kim Y.M."/>
            <person name="Seo E."/>
            <person name="Kim K.T."/>
            <person name="Kim M.S."/>
            <person name="Lee J.M."/>
            <person name="Cheong K."/>
            <person name="Shin H.S."/>
            <person name="Kim S.B."/>
            <person name="Han K."/>
            <person name="Lee J."/>
            <person name="Park M."/>
            <person name="Lee H.A."/>
            <person name="Lee H.Y."/>
            <person name="Lee Y."/>
            <person name="Oh S."/>
            <person name="Lee J.H."/>
            <person name="Choi E."/>
            <person name="Choi E."/>
            <person name="Lee S.E."/>
            <person name="Jeon J."/>
            <person name="Kim H."/>
            <person name="Choi G."/>
            <person name="Song H."/>
            <person name="Lee J."/>
            <person name="Lee S.C."/>
            <person name="Kwon J.K."/>
            <person name="Lee H.Y."/>
            <person name="Koo N."/>
            <person name="Hong Y."/>
            <person name="Kim R.W."/>
            <person name="Kang W.H."/>
            <person name="Huh J.H."/>
            <person name="Kang B.C."/>
            <person name="Yang T.J."/>
            <person name="Lee Y.H."/>
            <person name="Bennetzen J.L."/>
            <person name="Choi D."/>
        </authorList>
    </citation>
    <scope>NUCLEOTIDE SEQUENCE [LARGE SCALE GENOMIC DNA]</scope>
    <source>
        <strain evidence="3">cv. CM334</strain>
    </source>
</reference>
<feature type="compositionally biased region" description="Polar residues" evidence="1">
    <location>
        <begin position="46"/>
        <end position="56"/>
    </location>
</feature>
<reference evidence="2 3" key="1">
    <citation type="journal article" date="2014" name="Nat. Genet.">
        <title>Genome sequence of the hot pepper provides insights into the evolution of pungency in Capsicum species.</title>
        <authorList>
            <person name="Kim S."/>
            <person name="Park M."/>
            <person name="Yeom S.I."/>
            <person name="Kim Y.M."/>
            <person name="Lee J.M."/>
            <person name="Lee H.A."/>
            <person name="Seo E."/>
            <person name="Choi J."/>
            <person name="Cheong K."/>
            <person name="Kim K.T."/>
            <person name="Jung K."/>
            <person name="Lee G.W."/>
            <person name="Oh S.K."/>
            <person name="Bae C."/>
            <person name="Kim S.B."/>
            <person name="Lee H.Y."/>
            <person name="Kim S.Y."/>
            <person name="Kim M.S."/>
            <person name="Kang B.C."/>
            <person name="Jo Y.D."/>
            <person name="Yang H.B."/>
            <person name="Jeong H.J."/>
            <person name="Kang W.H."/>
            <person name="Kwon J.K."/>
            <person name="Shin C."/>
            <person name="Lim J.Y."/>
            <person name="Park J.H."/>
            <person name="Huh J.H."/>
            <person name="Kim J.S."/>
            <person name="Kim B.D."/>
            <person name="Cohen O."/>
            <person name="Paran I."/>
            <person name="Suh M.C."/>
            <person name="Lee S.B."/>
            <person name="Kim Y.K."/>
            <person name="Shin Y."/>
            <person name="Noh S.J."/>
            <person name="Park J."/>
            <person name="Seo Y.S."/>
            <person name="Kwon S.Y."/>
            <person name="Kim H.A."/>
            <person name="Park J.M."/>
            <person name="Kim H.J."/>
            <person name="Choi S.B."/>
            <person name="Bosland P.W."/>
            <person name="Reeves G."/>
            <person name="Jo S.H."/>
            <person name="Lee B.W."/>
            <person name="Cho H.T."/>
            <person name="Choi H.S."/>
            <person name="Lee M.S."/>
            <person name="Yu Y."/>
            <person name="Do Choi Y."/>
            <person name="Park B.S."/>
            <person name="van Deynze A."/>
            <person name="Ashrafi H."/>
            <person name="Hill T."/>
            <person name="Kim W.T."/>
            <person name="Pai H.S."/>
            <person name="Ahn H.K."/>
            <person name="Yeam I."/>
            <person name="Giovannoni J.J."/>
            <person name="Rose J.K."/>
            <person name="Sorensen I."/>
            <person name="Lee S.J."/>
            <person name="Kim R.W."/>
            <person name="Choi I.Y."/>
            <person name="Choi B.S."/>
            <person name="Lim J.S."/>
            <person name="Lee Y.H."/>
            <person name="Choi D."/>
        </authorList>
    </citation>
    <scope>NUCLEOTIDE SEQUENCE [LARGE SCALE GENOMIC DNA]</scope>
    <source>
        <strain evidence="3">cv. CM334</strain>
    </source>
</reference>
<dbReference type="Gramene" id="PHT25818">
    <property type="protein sequence ID" value="PHT25818"/>
    <property type="gene ID" value="T459_35741"/>
</dbReference>
<feature type="compositionally biased region" description="Polar residues" evidence="1">
    <location>
        <begin position="27"/>
        <end position="36"/>
    </location>
</feature>
<evidence type="ECO:0000313" key="2">
    <source>
        <dbReference type="EMBL" id="PHT25818.1"/>
    </source>
</evidence>
<organism evidence="2 3">
    <name type="scientific">Capsicum annuum</name>
    <name type="common">Capsicum pepper</name>
    <dbReference type="NCBI Taxonomy" id="4072"/>
    <lineage>
        <taxon>Eukaryota</taxon>
        <taxon>Viridiplantae</taxon>
        <taxon>Streptophyta</taxon>
        <taxon>Embryophyta</taxon>
        <taxon>Tracheophyta</taxon>
        <taxon>Spermatophyta</taxon>
        <taxon>Magnoliopsida</taxon>
        <taxon>eudicotyledons</taxon>
        <taxon>Gunneridae</taxon>
        <taxon>Pentapetalae</taxon>
        <taxon>asterids</taxon>
        <taxon>lamiids</taxon>
        <taxon>Solanales</taxon>
        <taxon>Solanaceae</taxon>
        <taxon>Solanoideae</taxon>
        <taxon>Capsiceae</taxon>
        <taxon>Capsicum</taxon>
    </lineage>
</organism>
<accession>A0A2G2UYW4</accession>
<dbReference type="EMBL" id="AYRZ02013080">
    <property type="protein sequence ID" value="PHT25818.1"/>
    <property type="molecule type" value="Genomic_DNA"/>
</dbReference>
<proteinExistence type="predicted"/>
<gene>
    <name evidence="2" type="ORF">T459_35741</name>
</gene>
<feature type="compositionally biased region" description="Polar residues" evidence="1">
    <location>
        <begin position="63"/>
        <end position="72"/>
    </location>
</feature>
<evidence type="ECO:0000256" key="1">
    <source>
        <dbReference type="SAM" id="MobiDB-lite"/>
    </source>
</evidence>
<keyword evidence="3" id="KW-1185">Reference proteome</keyword>